<dbReference type="Proteomes" id="UP000054564">
    <property type="component" value="Unassembled WGS sequence"/>
</dbReference>
<name>A0A0L0UQN3_9BASI</name>
<keyword evidence="2" id="KW-1185">Reference proteome</keyword>
<dbReference type="EMBL" id="AJIL01000541">
    <property type="protein sequence ID" value="KNE89064.1"/>
    <property type="molecule type" value="Genomic_DNA"/>
</dbReference>
<organism evidence="1 2">
    <name type="scientific">Puccinia striiformis f. sp. tritici PST-78</name>
    <dbReference type="NCBI Taxonomy" id="1165861"/>
    <lineage>
        <taxon>Eukaryota</taxon>
        <taxon>Fungi</taxon>
        <taxon>Dikarya</taxon>
        <taxon>Basidiomycota</taxon>
        <taxon>Pucciniomycotina</taxon>
        <taxon>Pucciniomycetes</taxon>
        <taxon>Pucciniales</taxon>
        <taxon>Pucciniaceae</taxon>
        <taxon>Puccinia</taxon>
    </lineage>
</organism>
<evidence type="ECO:0000313" key="2">
    <source>
        <dbReference type="Proteomes" id="UP000054564"/>
    </source>
</evidence>
<gene>
    <name evidence="1" type="ORF">PSTG_17477</name>
</gene>
<accession>A0A0L0UQN3</accession>
<sequence length="133" mass="15686">MYNPLDTLPVLTQAKGHSTRDDWKFLPLKSFDYVDLVHITCSRMEPPGERAPWVMMATPDLSGFIYDLQRLPCEIASWRVDKSWWNFCICDLTLWTEYPLEIVTRTERQLHRNPNQSYLGTGELAPDKRHVFR</sequence>
<dbReference type="AlphaFoldDB" id="A0A0L0UQN3"/>
<evidence type="ECO:0000313" key="1">
    <source>
        <dbReference type="EMBL" id="KNE89064.1"/>
    </source>
</evidence>
<protein>
    <submittedName>
        <fullName evidence="1">Uncharacterized protein</fullName>
    </submittedName>
</protein>
<reference evidence="2" key="1">
    <citation type="submission" date="2014-03" db="EMBL/GenBank/DDBJ databases">
        <title>The Genome Sequence of Puccinia striiformis f. sp. tritici PST-78.</title>
        <authorList>
            <consortium name="The Broad Institute Genome Sequencing Platform"/>
            <person name="Cuomo C."/>
            <person name="Hulbert S."/>
            <person name="Chen X."/>
            <person name="Walker B."/>
            <person name="Young S.K."/>
            <person name="Zeng Q."/>
            <person name="Gargeya S."/>
            <person name="Fitzgerald M."/>
            <person name="Haas B."/>
            <person name="Abouelleil A."/>
            <person name="Alvarado L."/>
            <person name="Arachchi H.M."/>
            <person name="Berlin A.M."/>
            <person name="Chapman S.B."/>
            <person name="Goldberg J."/>
            <person name="Griggs A."/>
            <person name="Gujja S."/>
            <person name="Hansen M."/>
            <person name="Howarth C."/>
            <person name="Imamovic A."/>
            <person name="Larimer J."/>
            <person name="McCowan C."/>
            <person name="Montmayeur A."/>
            <person name="Murphy C."/>
            <person name="Neiman D."/>
            <person name="Pearson M."/>
            <person name="Priest M."/>
            <person name="Roberts A."/>
            <person name="Saif S."/>
            <person name="Shea T."/>
            <person name="Sisk P."/>
            <person name="Sykes S."/>
            <person name="Wortman J."/>
            <person name="Nusbaum C."/>
            <person name="Birren B."/>
        </authorList>
    </citation>
    <scope>NUCLEOTIDE SEQUENCE [LARGE SCALE GENOMIC DNA]</scope>
    <source>
        <strain evidence="2">race PST-78</strain>
    </source>
</reference>
<comment type="caution">
    <text evidence="1">The sequence shown here is derived from an EMBL/GenBank/DDBJ whole genome shotgun (WGS) entry which is preliminary data.</text>
</comment>
<proteinExistence type="predicted"/>